<evidence type="ECO:0000256" key="1">
    <source>
        <dbReference type="SAM" id="MobiDB-lite"/>
    </source>
</evidence>
<sequence length="140" mass="16063">MLGISQRTLQRWRSSLSPDEDQRKHAKRKPANKLSPDEREAIIKTANQPEFKSLPPSQIVPRLADEGIYIASESTFYRVLKENNMQYHRGRAKNQVQNPFQHIVPPDLIKSGCGILPTFRDLLRASISIYISYWICSAAK</sequence>
<feature type="compositionally biased region" description="Polar residues" evidence="1">
    <location>
        <begin position="1"/>
        <end position="17"/>
    </location>
</feature>
<feature type="region of interest" description="Disordered" evidence="1">
    <location>
        <begin position="1"/>
        <end position="38"/>
    </location>
</feature>
<keyword evidence="3" id="KW-1185">Reference proteome</keyword>
<proteinExistence type="predicted"/>
<dbReference type="EMBL" id="AWQQ01000142">
    <property type="protein sequence ID" value="PHJ36913.1"/>
    <property type="molecule type" value="Genomic_DNA"/>
</dbReference>
<organism evidence="2 3">
    <name type="scientific">Desulforamulus profundi</name>
    <dbReference type="NCBI Taxonomy" id="1383067"/>
    <lineage>
        <taxon>Bacteria</taxon>
        <taxon>Bacillati</taxon>
        <taxon>Bacillota</taxon>
        <taxon>Clostridia</taxon>
        <taxon>Eubacteriales</taxon>
        <taxon>Peptococcaceae</taxon>
        <taxon>Desulforamulus</taxon>
    </lineage>
</organism>
<evidence type="ECO:0000313" key="2">
    <source>
        <dbReference type="EMBL" id="PHJ36913.1"/>
    </source>
</evidence>
<name>A0A2C6MCA7_9FIRM</name>
<evidence type="ECO:0000313" key="3">
    <source>
        <dbReference type="Proteomes" id="UP000222564"/>
    </source>
</evidence>
<comment type="caution">
    <text evidence="2">The sequence shown here is derived from an EMBL/GenBank/DDBJ whole genome shotgun (WGS) entry which is preliminary data.</text>
</comment>
<dbReference type="Proteomes" id="UP000222564">
    <property type="component" value="Unassembled WGS sequence"/>
</dbReference>
<protein>
    <submittedName>
        <fullName evidence="2">Uncharacterized protein</fullName>
    </submittedName>
</protein>
<dbReference type="Pfam" id="PF13565">
    <property type="entry name" value="HTH_32"/>
    <property type="match status" value="1"/>
</dbReference>
<reference evidence="2 3" key="1">
    <citation type="submission" date="2013-09" db="EMBL/GenBank/DDBJ databases">
        <title>Biodegradation of hydrocarbons in the deep terrestrial subsurface : characterization of a microbial consortium composed of two Desulfotomaculum species originating from a deep geological formation.</title>
        <authorList>
            <person name="Aullo T."/>
            <person name="Berlendis S."/>
            <person name="Lascourreges J.-F."/>
            <person name="Dessort D."/>
            <person name="Saint-Laurent S."/>
            <person name="Schraauwers B."/>
            <person name="Mas J."/>
            <person name="Magot M."/>
            <person name="Ranchou-Peyruse A."/>
        </authorList>
    </citation>
    <scope>NUCLEOTIDE SEQUENCE [LARGE SCALE GENOMIC DNA]</scope>
    <source>
        <strain evidence="2 3">Bs107</strain>
    </source>
</reference>
<accession>A0A2C6MCA7</accession>
<dbReference type="AlphaFoldDB" id="A0A2C6MCA7"/>
<gene>
    <name evidence="2" type="ORF">P378_19515</name>
</gene>